<evidence type="ECO:0000313" key="1">
    <source>
        <dbReference type="EMBL" id="JAH19030.1"/>
    </source>
</evidence>
<accession>A0A0E9QRZ2</accession>
<dbReference type="PANTHER" id="PTHR45913:SF21">
    <property type="entry name" value="DUF4371 DOMAIN-CONTAINING PROTEIN"/>
    <property type="match status" value="1"/>
</dbReference>
<proteinExistence type="predicted"/>
<reference evidence="1" key="2">
    <citation type="journal article" date="2015" name="Fish Shellfish Immunol.">
        <title>Early steps in the European eel (Anguilla anguilla)-Vibrio vulnificus interaction in the gills: Role of the RtxA13 toxin.</title>
        <authorList>
            <person name="Callol A."/>
            <person name="Pajuelo D."/>
            <person name="Ebbesson L."/>
            <person name="Teles M."/>
            <person name="MacKenzie S."/>
            <person name="Amaro C."/>
        </authorList>
    </citation>
    <scope>NUCLEOTIDE SEQUENCE</scope>
</reference>
<dbReference type="EMBL" id="GBXM01089547">
    <property type="protein sequence ID" value="JAH19030.1"/>
    <property type="molecule type" value="Transcribed_RNA"/>
</dbReference>
<organism evidence="1">
    <name type="scientific">Anguilla anguilla</name>
    <name type="common">European freshwater eel</name>
    <name type="synonym">Muraena anguilla</name>
    <dbReference type="NCBI Taxonomy" id="7936"/>
    <lineage>
        <taxon>Eukaryota</taxon>
        <taxon>Metazoa</taxon>
        <taxon>Chordata</taxon>
        <taxon>Craniata</taxon>
        <taxon>Vertebrata</taxon>
        <taxon>Euteleostomi</taxon>
        <taxon>Actinopterygii</taxon>
        <taxon>Neopterygii</taxon>
        <taxon>Teleostei</taxon>
        <taxon>Anguilliformes</taxon>
        <taxon>Anguillidae</taxon>
        <taxon>Anguilla</taxon>
    </lineage>
</organism>
<reference evidence="1" key="1">
    <citation type="submission" date="2014-11" db="EMBL/GenBank/DDBJ databases">
        <authorList>
            <person name="Amaro Gonzalez C."/>
        </authorList>
    </citation>
    <scope>NUCLEOTIDE SEQUENCE</scope>
</reference>
<dbReference type="AlphaFoldDB" id="A0A0E9QRZ2"/>
<evidence type="ECO:0008006" key="2">
    <source>
        <dbReference type="Google" id="ProtNLM"/>
    </source>
</evidence>
<sequence length="118" mass="13200">MNAVAETLLEGKQKDELCEKIKQIPMSASTTTTKTEILTEDVLAQLNAAIQSAPCIALAVDESTDVTDNAQLLVYVRFFHKEKKEFCEDLLGVTPLETLKRGEDIYLANKRDARERGR</sequence>
<dbReference type="PANTHER" id="PTHR45913">
    <property type="entry name" value="EPM2A-INTERACTING PROTEIN 1"/>
    <property type="match status" value="1"/>
</dbReference>
<protein>
    <recommendedName>
        <fullName evidence="2">DUF4371 domain-containing protein</fullName>
    </recommendedName>
</protein>
<name>A0A0E9QRZ2_ANGAN</name>